<keyword evidence="5" id="KW-1185">Reference proteome</keyword>
<accession>F5Y9L3</accession>
<dbReference type="Pfam" id="PF01547">
    <property type="entry name" value="SBP_bac_1"/>
    <property type="match status" value="1"/>
</dbReference>
<evidence type="ECO:0000256" key="2">
    <source>
        <dbReference type="ARBA" id="ARBA00008520"/>
    </source>
</evidence>
<feature type="chain" id="PRO_5003335063" evidence="3">
    <location>
        <begin position="25"/>
        <end position="464"/>
    </location>
</feature>
<dbReference type="PANTHER" id="PTHR43649">
    <property type="entry name" value="ARABINOSE-BINDING PROTEIN-RELATED"/>
    <property type="match status" value="1"/>
</dbReference>
<evidence type="ECO:0000256" key="1">
    <source>
        <dbReference type="ARBA" id="ARBA00004418"/>
    </source>
</evidence>
<dbReference type="KEGG" id="taz:TREAZ_0820"/>
<feature type="signal peptide" evidence="3">
    <location>
        <begin position="1"/>
        <end position="24"/>
    </location>
</feature>
<sequence length="464" mass="52365">MYIKKINFVILAALVGLFFQSCSGKEAAGAASGKQAVQPGAAAQTGTARYTDDGKRIITMGTWYDRFYVSKHTDIHDDPKMAQEDTAQMRLDKMREVEKKYNIVFNYVNLTFEGVWESINGSVASGAPDVDIYETDLQFGIPAILHNYAISLEEMGLGNTDVFGSQNVMRYLALSGQDEVYLFAPSSSGGTNAYVLAFNMDMIKAAGLANPQDLYDKGEWTWEKWREYLKILTKDINKDDEIDIYGYGGWWTNLLTNLLFSNYTGIATGRTEGLSSQATREVLEFINTIYNVDKTARPWDGQNWEINNGLYADGLLAFWIGADWIFNQYGGENLPFKIGVVPWPRGPHGSLEENRHSQPAGNWYFIPKGVENPRFVYDVIFDWSNWYNGDTSIGMDNAWSKRMYLTDRNFAYASMMASKPGFDVFDSLGTGFNLTELIVGQISPNQLIQNYKQPIQDALDNFFK</sequence>
<dbReference type="InterPro" id="IPR050490">
    <property type="entry name" value="Bact_solute-bd_prot1"/>
</dbReference>
<dbReference type="InterPro" id="IPR006059">
    <property type="entry name" value="SBP"/>
</dbReference>
<dbReference type="SUPFAM" id="SSF53850">
    <property type="entry name" value="Periplasmic binding protein-like II"/>
    <property type="match status" value="1"/>
</dbReference>
<dbReference type="eggNOG" id="COG1653">
    <property type="taxonomic scope" value="Bacteria"/>
</dbReference>
<dbReference type="PANTHER" id="PTHR43649:SF12">
    <property type="entry name" value="DIACETYLCHITOBIOSE BINDING PROTEIN DASA"/>
    <property type="match status" value="1"/>
</dbReference>
<dbReference type="STRING" id="545695.TREAZ_0820"/>
<protein>
    <submittedName>
        <fullName evidence="4">Putative lipoprotein</fullName>
    </submittedName>
</protein>
<reference evidence="4 5" key="2">
    <citation type="journal article" date="2011" name="ISME J.">
        <title>RNA-seq reveals cooperative metabolic interactions between two termite-gut spirochete species in co-culture.</title>
        <authorList>
            <person name="Rosenthal A.Z."/>
            <person name="Matson E.G."/>
            <person name="Eldar A."/>
            <person name="Leadbetter J.R."/>
        </authorList>
    </citation>
    <scope>NUCLEOTIDE SEQUENCE [LARGE SCALE GENOMIC DNA]</scope>
    <source>
        <strain evidence="5">ATCC BAA-888 / DSM 13862 / ZAS-9</strain>
    </source>
</reference>
<dbReference type="Proteomes" id="UP000009222">
    <property type="component" value="Chromosome"/>
</dbReference>
<dbReference type="Gene3D" id="3.40.190.10">
    <property type="entry name" value="Periplasmic binding protein-like II"/>
    <property type="match status" value="1"/>
</dbReference>
<dbReference type="EMBL" id="CP001841">
    <property type="protein sequence ID" value="AEF80996.1"/>
    <property type="molecule type" value="Genomic_DNA"/>
</dbReference>
<name>F5Y9L3_LEAAZ</name>
<dbReference type="PROSITE" id="PS51257">
    <property type="entry name" value="PROKAR_LIPOPROTEIN"/>
    <property type="match status" value="1"/>
</dbReference>
<evidence type="ECO:0000313" key="4">
    <source>
        <dbReference type="EMBL" id="AEF80996.1"/>
    </source>
</evidence>
<evidence type="ECO:0000313" key="5">
    <source>
        <dbReference type="Proteomes" id="UP000009222"/>
    </source>
</evidence>
<dbReference type="InParanoid" id="F5Y9L3"/>
<evidence type="ECO:0000256" key="3">
    <source>
        <dbReference type="SAM" id="SignalP"/>
    </source>
</evidence>
<gene>
    <name evidence="4" type="ordered locus">TREAZ_0820</name>
</gene>
<keyword evidence="4" id="KW-0449">Lipoprotein</keyword>
<dbReference type="AlphaFoldDB" id="F5Y9L3"/>
<comment type="subcellular location">
    <subcellularLocation>
        <location evidence="1">Periplasm</location>
    </subcellularLocation>
</comment>
<comment type="similarity">
    <text evidence="2">Belongs to the bacterial solute-binding protein 1 family.</text>
</comment>
<keyword evidence="3" id="KW-0732">Signal</keyword>
<reference evidence="5" key="1">
    <citation type="submission" date="2009-12" db="EMBL/GenBank/DDBJ databases">
        <title>Complete sequence of Treponema azotonutricium strain ZAS-9.</title>
        <authorList>
            <person name="Tetu S.G."/>
            <person name="Matson E."/>
            <person name="Ren Q."/>
            <person name="Seshadri R."/>
            <person name="Elbourne L."/>
            <person name="Hassan K.A."/>
            <person name="Durkin A."/>
            <person name="Radune D."/>
            <person name="Mohamoud Y."/>
            <person name="Shay R."/>
            <person name="Jin S."/>
            <person name="Zhang X."/>
            <person name="Lucey K."/>
            <person name="Ballor N.R."/>
            <person name="Ottesen E."/>
            <person name="Rosenthal R."/>
            <person name="Allen A."/>
            <person name="Leadbetter J.R."/>
            <person name="Paulsen I.T."/>
        </authorList>
    </citation>
    <scope>NUCLEOTIDE SEQUENCE [LARGE SCALE GENOMIC DNA]</scope>
    <source>
        <strain evidence="5">ATCC BAA-888 / DSM 13862 / ZAS-9</strain>
    </source>
</reference>
<proteinExistence type="inferred from homology"/>
<dbReference type="HOGENOM" id="CLU_591752_0_0_12"/>
<dbReference type="GO" id="GO:0042597">
    <property type="term" value="C:periplasmic space"/>
    <property type="evidence" value="ECO:0007669"/>
    <property type="project" value="UniProtKB-SubCell"/>
</dbReference>
<organism evidence="4 5">
    <name type="scientific">Leadbettera azotonutricia (strain ATCC BAA-888 / DSM 13862 / ZAS-9)</name>
    <name type="common">Treponema azotonutricium</name>
    <dbReference type="NCBI Taxonomy" id="545695"/>
    <lineage>
        <taxon>Bacteria</taxon>
        <taxon>Pseudomonadati</taxon>
        <taxon>Spirochaetota</taxon>
        <taxon>Spirochaetia</taxon>
        <taxon>Spirochaetales</taxon>
        <taxon>Breznakiellaceae</taxon>
        <taxon>Leadbettera</taxon>
    </lineage>
</organism>